<dbReference type="GO" id="GO:0009055">
    <property type="term" value="F:electron transfer activity"/>
    <property type="evidence" value="ECO:0007669"/>
    <property type="project" value="InterPro"/>
</dbReference>
<dbReference type="eggNOG" id="KOG3180">
    <property type="taxonomic scope" value="Eukaryota"/>
</dbReference>
<dbReference type="GO" id="GO:0009063">
    <property type="term" value="P:amino acid catabolic process"/>
    <property type="evidence" value="ECO:0007669"/>
    <property type="project" value="TreeGrafter"/>
</dbReference>
<evidence type="ECO:0000313" key="9">
    <source>
        <dbReference type="Proteomes" id="UP000002866"/>
    </source>
</evidence>
<dbReference type="KEGG" id="tbl:TBLA_0H02340"/>
<gene>
    <name evidence="8" type="primary">TBLA0H02340</name>
    <name evidence="8" type="ORF">TBLA_0H02340</name>
</gene>
<dbReference type="FunCoup" id="I2H817">
    <property type="interactions" value="516"/>
</dbReference>
<comment type="function">
    <text evidence="5 6">The electron transfer flavoprotein serves as a specific electron acceptor for several dehydrogenases, including five acyl-CoA dehydrogenases, glutaryl-CoA and sarcosine dehydrogenase. It transfers the electrons to the main mitochondrial respiratory chain via ETF-ubiquinone oxidoreductase (ETF dehydrogenase).</text>
</comment>
<comment type="subunit">
    <text evidence="6">Heterodimer of an alpha and a beta subunit.</text>
</comment>
<comment type="cofactor">
    <cofactor evidence="6">
        <name>AMP</name>
        <dbReference type="ChEBI" id="CHEBI:456215"/>
    </cofactor>
    <text evidence="6">Binds 1 AMP per subunit.</text>
</comment>
<dbReference type="GO" id="GO:0005759">
    <property type="term" value="C:mitochondrial matrix"/>
    <property type="evidence" value="ECO:0007669"/>
    <property type="project" value="UniProtKB-SubCell"/>
</dbReference>
<keyword evidence="9" id="KW-1185">Reference proteome</keyword>
<dbReference type="GO" id="GO:0033539">
    <property type="term" value="P:fatty acid beta-oxidation using acyl-CoA dehydrogenase"/>
    <property type="evidence" value="ECO:0007669"/>
    <property type="project" value="TreeGrafter"/>
</dbReference>
<dbReference type="PANTHER" id="PTHR21294:SF8">
    <property type="entry name" value="ELECTRON TRANSFER FLAVOPROTEIN SUBUNIT BETA"/>
    <property type="match status" value="1"/>
</dbReference>
<dbReference type="InterPro" id="IPR014730">
    <property type="entry name" value="ETF_a/b_N"/>
</dbReference>
<dbReference type="Proteomes" id="UP000002866">
    <property type="component" value="Chromosome 8"/>
</dbReference>
<organism evidence="8 9">
    <name type="scientific">Henningerozyma blattae (strain ATCC 34711 / CBS 6284 / DSM 70876 / NBRC 10599 / NRRL Y-10934 / UCD 77-7)</name>
    <name type="common">Yeast</name>
    <name type="synonym">Tetrapisispora blattae</name>
    <dbReference type="NCBI Taxonomy" id="1071380"/>
    <lineage>
        <taxon>Eukaryota</taxon>
        <taxon>Fungi</taxon>
        <taxon>Dikarya</taxon>
        <taxon>Ascomycota</taxon>
        <taxon>Saccharomycotina</taxon>
        <taxon>Saccharomycetes</taxon>
        <taxon>Saccharomycetales</taxon>
        <taxon>Saccharomycetaceae</taxon>
        <taxon>Henningerozyma</taxon>
    </lineage>
</organism>
<evidence type="ECO:0000256" key="5">
    <source>
        <dbReference type="ARBA" id="ARBA00025416"/>
    </source>
</evidence>
<keyword evidence="4 6" id="KW-0249">Electron transport</keyword>
<dbReference type="SMART" id="SM00893">
    <property type="entry name" value="ETF"/>
    <property type="match status" value="1"/>
</dbReference>
<proteinExistence type="inferred from homology"/>
<dbReference type="EMBL" id="HE806323">
    <property type="protein sequence ID" value="CCH62519.1"/>
    <property type="molecule type" value="Genomic_DNA"/>
</dbReference>
<comment type="similarity">
    <text evidence="2 6">Belongs to the ETF beta-subunit/FixA family.</text>
</comment>
<dbReference type="AlphaFoldDB" id="I2H817"/>
<dbReference type="OMA" id="EINQPRI"/>
<keyword evidence="3 6" id="KW-0813">Transport</keyword>
<name>I2H817_HENB6</name>
<dbReference type="STRING" id="1071380.I2H817"/>
<comment type="subcellular location">
    <subcellularLocation>
        <location evidence="1 6">Mitochondrion matrix</location>
    </subcellularLocation>
</comment>
<dbReference type="InterPro" id="IPR012255">
    <property type="entry name" value="ETF_b"/>
</dbReference>
<evidence type="ECO:0000256" key="3">
    <source>
        <dbReference type="ARBA" id="ARBA00022448"/>
    </source>
</evidence>
<protein>
    <recommendedName>
        <fullName evidence="6">Probable electron transfer flavoprotein subunit beta</fullName>
    </recommendedName>
</protein>
<dbReference type="InterPro" id="IPR014729">
    <property type="entry name" value="Rossmann-like_a/b/a_fold"/>
</dbReference>
<dbReference type="InParanoid" id="I2H817"/>
<evidence type="ECO:0000256" key="2">
    <source>
        <dbReference type="ARBA" id="ARBA00007557"/>
    </source>
</evidence>
<evidence type="ECO:0000259" key="7">
    <source>
        <dbReference type="SMART" id="SM00893"/>
    </source>
</evidence>
<dbReference type="Gene3D" id="3.40.50.620">
    <property type="entry name" value="HUPs"/>
    <property type="match status" value="1"/>
</dbReference>
<evidence type="ECO:0000256" key="4">
    <source>
        <dbReference type="ARBA" id="ARBA00022982"/>
    </source>
</evidence>
<keyword evidence="6" id="KW-0496">Mitochondrion</keyword>
<comment type="cofactor">
    <cofactor evidence="6">
        <name>FAD</name>
        <dbReference type="ChEBI" id="CHEBI:57692"/>
    </cofactor>
    <text evidence="6">Binds 1 FAD per dimer.</text>
</comment>
<reference evidence="8 9" key="1">
    <citation type="journal article" date="2011" name="Proc. Natl. Acad. Sci. U.S.A.">
        <title>Evolutionary erosion of yeast sex chromosomes by mating-type switching accidents.</title>
        <authorList>
            <person name="Gordon J.L."/>
            <person name="Armisen D."/>
            <person name="Proux-Wera E."/>
            <person name="Oheigeartaigh S.S."/>
            <person name="Byrne K.P."/>
            <person name="Wolfe K.H."/>
        </authorList>
    </citation>
    <scope>NUCLEOTIDE SEQUENCE [LARGE SCALE GENOMIC DNA]</scope>
    <source>
        <strain evidence="9">ATCC 34711 / CBS 6284 / DSM 70876 / NBRC 10599 / NRRL Y-10934 / UCD 77-7</strain>
    </source>
</reference>
<evidence type="ECO:0000313" key="8">
    <source>
        <dbReference type="EMBL" id="CCH62519.1"/>
    </source>
</evidence>
<evidence type="ECO:0000256" key="1">
    <source>
        <dbReference type="ARBA" id="ARBA00004305"/>
    </source>
</evidence>
<sequence>MLRILVPIKRVLDPQLLPRINAAKKGFEFSKNDKFSINPFDDIAVEESLLLRTKYKDLIESIQVVAIGSMENNKDILRNSIAKGVDKAILVPTKESAGDDISILNECKILEKVIEKTNSNLVLMGKQDIDKDSGIKGGILGGLLNWPLASNAAKVTPSDNGKIVVERETDNGQSTVEMSLPGIITTDLRLNVPRYVSLSKLMKAKKKPIDSLEVALSDEHTDNGKIEILQVEEAIHERKCEKVKDVDELLSKLSETISSTKAAA</sequence>
<dbReference type="PIRSF" id="PIRSF000090">
    <property type="entry name" value="Beta-ETF"/>
    <property type="match status" value="1"/>
</dbReference>
<evidence type="ECO:0000256" key="6">
    <source>
        <dbReference type="PIRNR" id="PIRNR000090"/>
    </source>
</evidence>
<dbReference type="PANTHER" id="PTHR21294">
    <property type="entry name" value="ELECTRON TRANSFER FLAVOPROTEIN BETA-SUBUNIT"/>
    <property type="match status" value="1"/>
</dbReference>
<feature type="domain" description="Electron transfer flavoprotein alpha/beta-subunit N-terminal" evidence="7">
    <location>
        <begin position="26"/>
        <end position="221"/>
    </location>
</feature>
<dbReference type="HOGENOM" id="CLU_060196_0_1_1"/>
<dbReference type="Pfam" id="PF01012">
    <property type="entry name" value="ETF"/>
    <property type="match status" value="1"/>
</dbReference>
<dbReference type="SUPFAM" id="SSF52402">
    <property type="entry name" value="Adenine nucleotide alpha hydrolases-like"/>
    <property type="match status" value="1"/>
</dbReference>
<dbReference type="GeneID" id="14497836"/>
<accession>I2H817</accession>
<dbReference type="OrthoDB" id="276685at2759"/>
<dbReference type="RefSeq" id="XP_004182038.1">
    <property type="nucleotide sequence ID" value="XM_004181990.1"/>
</dbReference>